<feature type="transmembrane region" description="Helical" evidence="1">
    <location>
        <begin position="28"/>
        <end position="48"/>
    </location>
</feature>
<keyword evidence="1" id="KW-0812">Transmembrane</keyword>
<dbReference type="EMBL" id="MOOK01000078">
    <property type="protein sequence ID" value="OUB55078.1"/>
    <property type="molecule type" value="Genomic_DNA"/>
</dbReference>
<sequence length="76" mass="8710">MKIMDKVATLMIIIAFIIIFINKEYSIIALPLIEVALILYSIIAYKYFSNAYMKKFILISFAVISLGLFWALLVSI</sequence>
<protein>
    <recommendedName>
        <fullName evidence="4">DUF3953 domain-containing protein</fullName>
    </recommendedName>
</protein>
<name>A0A9X6QU16_BACUH</name>
<proteinExistence type="predicted"/>
<keyword evidence="1" id="KW-0472">Membrane</keyword>
<feature type="transmembrane region" description="Helical" evidence="1">
    <location>
        <begin position="55"/>
        <end position="73"/>
    </location>
</feature>
<organism evidence="2 3">
    <name type="scientific">Bacillus thuringiensis subsp. higo</name>
    <dbReference type="NCBI Taxonomy" id="132266"/>
    <lineage>
        <taxon>Bacteria</taxon>
        <taxon>Bacillati</taxon>
        <taxon>Bacillota</taxon>
        <taxon>Bacilli</taxon>
        <taxon>Bacillales</taxon>
        <taxon>Bacillaceae</taxon>
        <taxon>Bacillus</taxon>
        <taxon>Bacillus cereus group</taxon>
    </lineage>
</organism>
<accession>A0A9X6QU16</accession>
<feature type="transmembrane region" description="Helical" evidence="1">
    <location>
        <begin position="7"/>
        <end position="22"/>
    </location>
</feature>
<dbReference type="AlphaFoldDB" id="A0A9X6QU16"/>
<evidence type="ECO:0008006" key="4">
    <source>
        <dbReference type="Google" id="ProtNLM"/>
    </source>
</evidence>
<reference evidence="2 3" key="1">
    <citation type="submission" date="2016-10" db="EMBL/GenBank/DDBJ databases">
        <title>Comparative genomics of Bacillus thuringiensis reveals a path to pathogens against multiple invertebrate hosts.</title>
        <authorList>
            <person name="Zheng J."/>
            <person name="Gao Q."/>
            <person name="Liu H."/>
            <person name="Peng D."/>
            <person name="Ruan L."/>
            <person name="Sun M."/>
        </authorList>
    </citation>
    <scope>NUCLEOTIDE SEQUENCE [LARGE SCALE GENOMIC DNA]</scope>
    <source>
        <strain evidence="2">BGSC 4AU1</strain>
    </source>
</reference>
<evidence type="ECO:0000313" key="3">
    <source>
        <dbReference type="Proteomes" id="UP000194816"/>
    </source>
</evidence>
<keyword evidence="1" id="KW-1133">Transmembrane helix</keyword>
<dbReference type="Proteomes" id="UP000194816">
    <property type="component" value="Unassembled WGS sequence"/>
</dbReference>
<comment type="caution">
    <text evidence="2">The sequence shown here is derived from an EMBL/GenBank/DDBJ whole genome shotgun (WGS) entry which is preliminary data.</text>
</comment>
<evidence type="ECO:0000313" key="2">
    <source>
        <dbReference type="EMBL" id="OUB55078.1"/>
    </source>
</evidence>
<gene>
    <name evidence="2" type="ORF">BK716_08835</name>
</gene>
<dbReference type="RefSeq" id="WP_088022069.1">
    <property type="nucleotide sequence ID" value="NZ_MOOK01000078.1"/>
</dbReference>
<evidence type="ECO:0000256" key="1">
    <source>
        <dbReference type="SAM" id="Phobius"/>
    </source>
</evidence>